<comment type="similarity">
    <text evidence="3">Belongs to the UDP-glucose/GDP-mannose dehydrogenase family.</text>
</comment>
<dbReference type="Gene3D" id="3.40.50.720">
    <property type="entry name" value="NAD(P)-binding Rossmann-like Domain"/>
    <property type="match status" value="2"/>
</dbReference>
<keyword evidence="2" id="KW-0520">NAD</keyword>
<dbReference type="InterPro" id="IPR017476">
    <property type="entry name" value="UDP-Glc/GDP-Man"/>
</dbReference>
<dbReference type="SUPFAM" id="SSF52413">
    <property type="entry name" value="UDP-glucose/GDP-mannose dehydrogenase C-terminal domain"/>
    <property type="match status" value="1"/>
</dbReference>
<dbReference type="SUPFAM" id="SSF48179">
    <property type="entry name" value="6-phosphogluconate dehydrogenase C-terminal domain-like"/>
    <property type="match status" value="1"/>
</dbReference>
<proteinExistence type="inferred from homology"/>
<dbReference type="NCBIfam" id="NF008286">
    <property type="entry name" value="PRK11064.1"/>
    <property type="match status" value="1"/>
</dbReference>
<evidence type="ECO:0000259" key="4">
    <source>
        <dbReference type="SMART" id="SM00984"/>
    </source>
</evidence>
<dbReference type="InterPro" id="IPR014027">
    <property type="entry name" value="UDP-Glc/GDP-Man_DH_C"/>
</dbReference>
<keyword evidence="6" id="KW-1185">Reference proteome</keyword>
<dbReference type="PANTHER" id="PTHR43491">
    <property type="entry name" value="UDP-N-ACETYL-D-MANNOSAMINE DEHYDROGENASE"/>
    <property type="match status" value="1"/>
</dbReference>
<evidence type="ECO:0000256" key="1">
    <source>
        <dbReference type="ARBA" id="ARBA00023002"/>
    </source>
</evidence>
<feature type="domain" description="UDP-glucose/GDP-mannose dehydrogenase C-terminal" evidence="4">
    <location>
        <begin position="320"/>
        <end position="416"/>
    </location>
</feature>
<dbReference type="Pfam" id="PF00984">
    <property type="entry name" value="UDPG_MGDP_dh"/>
    <property type="match status" value="1"/>
</dbReference>
<dbReference type="InterPro" id="IPR001732">
    <property type="entry name" value="UDP-Glc/GDP-Man_DH_N"/>
</dbReference>
<protein>
    <submittedName>
        <fullName evidence="5">UDP-N-acetyl-D-mannosamine dehydrogenase</fullName>
    </submittedName>
</protein>
<dbReference type="PIRSF" id="PIRSF500136">
    <property type="entry name" value="UDP_ManNAc_DH"/>
    <property type="match status" value="1"/>
</dbReference>
<dbReference type="RefSeq" id="WP_162336974.1">
    <property type="nucleotide sequence ID" value="NZ_JBHSRQ010000008.1"/>
</dbReference>
<dbReference type="InterPro" id="IPR008927">
    <property type="entry name" value="6-PGluconate_DH-like_C_sf"/>
</dbReference>
<evidence type="ECO:0000313" key="6">
    <source>
        <dbReference type="Proteomes" id="UP000781710"/>
    </source>
</evidence>
<dbReference type="Pfam" id="PF03721">
    <property type="entry name" value="UDPG_MGDP_dh_N"/>
    <property type="match status" value="1"/>
</dbReference>
<dbReference type="PANTHER" id="PTHR43491:SF1">
    <property type="entry name" value="UDP-N-ACETYL-D-MANNOSAMINE DEHYDROGENASE"/>
    <property type="match status" value="1"/>
</dbReference>
<dbReference type="Pfam" id="PF03720">
    <property type="entry name" value="UDPG_MGDP_dh_C"/>
    <property type="match status" value="1"/>
</dbReference>
<dbReference type="PIRSF" id="PIRSF000124">
    <property type="entry name" value="UDPglc_GDPman_dh"/>
    <property type="match status" value="1"/>
</dbReference>
<comment type="caution">
    <text evidence="5">The sequence shown here is derived from an EMBL/GenBank/DDBJ whole genome shotgun (WGS) entry which is preliminary data.</text>
</comment>
<sequence length="416" mass="45065">MGSNTHDVAVIGLGYIGLPTAVMFANAGCSVAGVDISKRAVDAVNAGEAHFEELGLSDMVERCVRKGSLRAYLSPMPARHFIIAVPTPVDHATHEPDISYVLAAGRSVAPVLEKGNLIVLESTSPVGTTRELASLLAELRPDLVFPLNGQVEPDVHLAYCPERIIPGRMLQELVENDRVVGGMTQSCTRLARALYGRFVRGACIDSDDRTAELCKLTENAFRDVNIAFANELSMICSDAGIDVWKVIELANRHPRVNILSPGPGVGGHCIAVDPWFIVATAPERARLIRAAREVNDSKPDYVLAQVARAVAGGQPDSRIACFGLTYKPDVDDFRESPSLHIAHQLISRYPGRVVCVDPFQDAFHHSGESVDGILFAESQDALRQADVVVMLVNHSAFRGMQKPEDKAVIDATGFWK</sequence>
<name>A0ABQ6ZJA9_9GAMM</name>
<dbReference type="Gene3D" id="1.20.5.100">
    <property type="entry name" value="Cytochrome c1, transmembrane anchor, C-terminal"/>
    <property type="match status" value="1"/>
</dbReference>
<dbReference type="InterPro" id="IPR028359">
    <property type="entry name" value="UDP_ManNAc/GlcNAc_DH"/>
</dbReference>
<dbReference type="NCBIfam" id="TIGR03026">
    <property type="entry name" value="NDP-sugDHase"/>
    <property type="match status" value="1"/>
</dbReference>
<keyword evidence="1" id="KW-0560">Oxidoreductase</keyword>
<organism evidence="5 6">
    <name type="scientific">Pseudoxanthomonas japonensis</name>
    <dbReference type="NCBI Taxonomy" id="69284"/>
    <lineage>
        <taxon>Bacteria</taxon>
        <taxon>Pseudomonadati</taxon>
        <taxon>Pseudomonadota</taxon>
        <taxon>Gammaproteobacteria</taxon>
        <taxon>Lysobacterales</taxon>
        <taxon>Lysobacteraceae</taxon>
        <taxon>Pseudoxanthomonas</taxon>
    </lineage>
</organism>
<evidence type="ECO:0000256" key="2">
    <source>
        <dbReference type="ARBA" id="ARBA00023027"/>
    </source>
</evidence>
<dbReference type="Proteomes" id="UP000781710">
    <property type="component" value="Unassembled WGS sequence"/>
</dbReference>
<reference evidence="5 6" key="1">
    <citation type="submission" date="2017-10" db="EMBL/GenBank/DDBJ databases">
        <title>Whole genome sequencing of members of genus Pseudoxanthomonas.</title>
        <authorList>
            <person name="Kumar S."/>
            <person name="Bansal K."/>
            <person name="Kaur A."/>
            <person name="Patil P."/>
            <person name="Sharma S."/>
            <person name="Patil P.B."/>
        </authorList>
    </citation>
    <scope>NUCLEOTIDE SEQUENCE [LARGE SCALE GENOMIC DNA]</scope>
    <source>
        <strain evidence="5 6">DSM 17109</strain>
    </source>
</reference>
<dbReference type="SUPFAM" id="SSF51735">
    <property type="entry name" value="NAD(P)-binding Rossmann-fold domains"/>
    <property type="match status" value="1"/>
</dbReference>
<dbReference type="SMART" id="SM00984">
    <property type="entry name" value="UDPG_MGDP_dh_C"/>
    <property type="match status" value="1"/>
</dbReference>
<dbReference type="InterPro" id="IPR036291">
    <property type="entry name" value="NAD(P)-bd_dom_sf"/>
</dbReference>
<evidence type="ECO:0000256" key="3">
    <source>
        <dbReference type="PIRNR" id="PIRNR000124"/>
    </source>
</evidence>
<evidence type="ECO:0000313" key="5">
    <source>
        <dbReference type="EMBL" id="KAF1726187.1"/>
    </source>
</evidence>
<dbReference type="InterPro" id="IPR036220">
    <property type="entry name" value="UDP-Glc/GDP-Man_DH_C_sf"/>
</dbReference>
<dbReference type="EMBL" id="PDWW01000005">
    <property type="protein sequence ID" value="KAF1726187.1"/>
    <property type="molecule type" value="Genomic_DNA"/>
</dbReference>
<gene>
    <name evidence="5" type="ORF">CSC78_05865</name>
</gene>
<accession>A0ABQ6ZJA9</accession>
<dbReference type="InterPro" id="IPR014026">
    <property type="entry name" value="UDP-Glc/GDP-Man_DH_dimer"/>
</dbReference>